<feature type="domain" description="Alpha/beta hydrolase fold-3" evidence="3">
    <location>
        <begin position="1"/>
        <end position="198"/>
    </location>
</feature>
<dbReference type="InterPro" id="IPR029058">
    <property type="entry name" value="AB_hydrolase_fold"/>
</dbReference>
<dbReference type="InterPro" id="IPR050466">
    <property type="entry name" value="Carboxylest/Gibb_receptor"/>
</dbReference>
<dbReference type="GeneID" id="104783914"/>
<evidence type="ECO:0000313" key="4">
    <source>
        <dbReference type="Proteomes" id="UP000694864"/>
    </source>
</evidence>
<protein>
    <submittedName>
        <fullName evidence="5">Probable carboxylesterase 13</fullName>
    </submittedName>
</protein>
<dbReference type="PANTHER" id="PTHR23024">
    <property type="entry name" value="ARYLACETAMIDE DEACETYLASE"/>
    <property type="match status" value="1"/>
</dbReference>
<dbReference type="Proteomes" id="UP000694864">
    <property type="component" value="Chromosome 4"/>
</dbReference>
<evidence type="ECO:0000256" key="1">
    <source>
        <dbReference type="ARBA" id="ARBA00010515"/>
    </source>
</evidence>
<organism evidence="4 5">
    <name type="scientific">Camelina sativa</name>
    <name type="common">False flax</name>
    <name type="synonym">Myagrum sativum</name>
    <dbReference type="NCBI Taxonomy" id="90675"/>
    <lineage>
        <taxon>Eukaryota</taxon>
        <taxon>Viridiplantae</taxon>
        <taxon>Streptophyta</taxon>
        <taxon>Embryophyta</taxon>
        <taxon>Tracheophyta</taxon>
        <taxon>Spermatophyta</taxon>
        <taxon>Magnoliopsida</taxon>
        <taxon>eudicotyledons</taxon>
        <taxon>Gunneridae</taxon>
        <taxon>Pentapetalae</taxon>
        <taxon>rosids</taxon>
        <taxon>malvids</taxon>
        <taxon>Brassicales</taxon>
        <taxon>Brassicaceae</taxon>
        <taxon>Camelineae</taxon>
        <taxon>Camelina</taxon>
    </lineage>
</organism>
<dbReference type="InterPro" id="IPR033140">
    <property type="entry name" value="Lipase_GDXG_put_SER_AS"/>
</dbReference>
<dbReference type="Pfam" id="PF07859">
    <property type="entry name" value="Abhydrolase_3"/>
    <property type="match status" value="1"/>
</dbReference>
<dbReference type="PANTHER" id="PTHR23024:SF467">
    <property type="entry name" value="CARBOXYLESTERASE 12-RELATED"/>
    <property type="match status" value="1"/>
</dbReference>
<reference evidence="5" key="2">
    <citation type="submission" date="2025-08" db="UniProtKB">
        <authorList>
            <consortium name="RefSeq"/>
        </authorList>
    </citation>
    <scope>IDENTIFICATION</scope>
    <source>
        <tissue evidence="5">Leaf</tissue>
    </source>
</reference>
<dbReference type="SUPFAM" id="SSF53474">
    <property type="entry name" value="alpha/beta-Hydrolases"/>
    <property type="match status" value="1"/>
</dbReference>
<feature type="non-terminal residue" evidence="5">
    <location>
        <position position="1"/>
    </location>
</feature>
<dbReference type="InterPro" id="IPR013094">
    <property type="entry name" value="AB_hydrolase_3"/>
</dbReference>
<evidence type="ECO:0000313" key="5">
    <source>
        <dbReference type="RefSeq" id="XP_019099688.1"/>
    </source>
</evidence>
<reference evidence="4" key="1">
    <citation type="journal article" date="2014" name="Nat. Commun.">
        <title>The emerging biofuel crop Camelina sativa retains a highly undifferentiated hexaploid genome structure.</title>
        <authorList>
            <person name="Kagale S."/>
            <person name="Koh C."/>
            <person name="Nixon J."/>
            <person name="Bollina V."/>
            <person name="Clarke W.E."/>
            <person name="Tuteja R."/>
            <person name="Spillane C."/>
            <person name="Robinson S.J."/>
            <person name="Links M.G."/>
            <person name="Clarke C."/>
            <person name="Higgins E.E."/>
            <person name="Huebert T."/>
            <person name="Sharpe A.G."/>
            <person name="Parkin I.A."/>
        </authorList>
    </citation>
    <scope>NUCLEOTIDE SEQUENCE [LARGE SCALE GENOMIC DNA]</scope>
    <source>
        <strain evidence="4">cv. DH55</strain>
    </source>
</reference>
<feature type="active site" evidence="2">
    <location>
        <position position="85"/>
    </location>
</feature>
<dbReference type="Gene3D" id="3.40.50.1820">
    <property type="entry name" value="alpha/beta hydrolase"/>
    <property type="match status" value="1"/>
</dbReference>
<name>A0ABM1RL00_CAMSA</name>
<proteinExistence type="inferred from homology"/>
<dbReference type="RefSeq" id="XP_019099688.1">
    <property type="nucleotide sequence ID" value="XM_019244143.1"/>
</dbReference>
<dbReference type="PROSITE" id="PS01174">
    <property type="entry name" value="LIPASE_GDXG_SER"/>
    <property type="match status" value="1"/>
</dbReference>
<accession>A0ABM1RL00</accession>
<sequence>HGGRFLTETAFSPTYQTFLTAAVSASDCVAVSVDYWCAPEHSIPTPYDDSWTALKWVFSHITGYGQEDWLNKYADFTKVFMAGDSAGANITHHMAMKAAKDKLSPGLNDSGVTGIDDMETTDVAIRTWIESIWMLACPISKDGLDDPFINVVQSELVDLSGLDCGRVLVMVAEKDKLVRQGWGYGMKLVGDLRDTELVSFLLSFTLNPQELLLFPPIITPSKPSYLVTKAVG</sequence>
<gene>
    <name evidence="5" type="primary">LOC104783914</name>
</gene>
<evidence type="ECO:0000259" key="3">
    <source>
        <dbReference type="Pfam" id="PF07859"/>
    </source>
</evidence>
<evidence type="ECO:0000256" key="2">
    <source>
        <dbReference type="PROSITE-ProRule" id="PRU10038"/>
    </source>
</evidence>
<comment type="similarity">
    <text evidence="1">Belongs to the 'GDXG' lipolytic enzyme family.</text>
</comment>
<keyword evidence="4" id="KW-1185">Reference proteome</keyword>